<dbReference type="Proteomes" id="UP001165498">
    <property type="component" value="Unassembled WGS sequence"/>
</dbReference>
<proteinExistence type="predicted"/>
<comment type="caution">
    <text evidence="1">The sequence shown here is derived from an EMBL/GenBank/DDBJ whole genome shotgun (WGS) entry which is preliminary data.</text>
</comment>
<protein>
    <recommendedName>
        <fullName evidence="3">Lipoprotein</fullName>
    </recommendedName>
</protein>
<gene>
    <name evidence="1" type="ORF">NM961_16760</name>
</gene>
<organism evidence="1 2">
    <name type="scientific">Tahibacter harae</name>
    <dbReference type="NCBI Taxonomy" id="2963937"/>
    <lineage>
        <taxon>Bacteria</taxon>
        <taxon>Pseudomonadati</taxon>
        <taxon>Pseudomonadota</taxon>
        <taxon>Gammaproteobacteria</taxon>
        <taxon>Lysobacterales</taxon>
        <taxon>Rhodanobacteraceae</taxon>
        <taxon>Tahibacter</taxon>
    </lineage>
</organism>
<dbReference type="RefSeq" id="WP_255915562.1">
    <property type="nucleotide sequence ID" value="NZ_JANFQO010000016.1"/>
</dbReference>
<dbReference type="EMBL" id="JANFQO010000016">
    <property type="protein sequence ID" value="MCQ4166372.1"/>
    <property type="molecule type" value="Genomic_DNA"/>
</dbReference>
<keyword evidence="2" id="KW-1185">Reference proteome</keyword>
<sequence>MKPYHALTVTLMLSLAACSDDGHLRGHVTSSPDGKTYLAIADDQNGCPIKVDGQAWTAPKGTPQPISPGKHAIECHGATIHFAIPAGVVFNFDYWGP</sequence>
<dbReference type="PROSITE" id="PS51257">
    <property type="entry name" value="PROKAR_LIPOPROTEIN"/>
    <property type="match status" value="1"/>
</dbReference>
<evidence type="ECO:0000313" key="1">
    <source>
        <dbReference type="EMBL" id="MCQ4166372.1"/>
    </source>
</evidence>
<reference evidence="1" key="1">
    <citation type="submission" date="2022-07" db="EMBL/GenBank/DDBJ databases">
        <title>Tahibacter sp., a new gammaproteobacterium isolated from the silt sample collected at pig farm.</title>
        <authorList>
            <person name="Chen H."/>
        </authorList>
    </citation>
    <scope>NUCLEOTIDE SEQUENCE</scope>
    <source>
        <strain evidence="1">P2K</strain>
    </source>
</reference>
<name>A0ABT1QVR4_9GAMM</name>
<evidence type="ECO:0000313" key="2">
    <source>
        <dbReference type="Proteomes" id="UP001165498"/>
    </source>
</evidence>
<evidence type="ECO:0008006" key="3">
    <source>
        <dbReference type="Google" id="ProtNLM"/>
    </source>
</evidence>
<accession>A0ABT1QVR4</accession>